<dbReference type="GO" id="GO:0055085">
    <property type="term" value="P:transmembrane transport"/>
    <property type="evidence" value="ECO:0007669"/>
    <property type="project" value="UniProtKB-ARBA"/>
</dbReference>
<accession>A0AA35W868</accession>
<dbReference type="PANTHER" id="PTHR43776">
    <property type="entry name" value="TRANSPORT ATP-BINDING PROTEIN"/>
    <property type="match status" value="1"/>
</dbReference>
<evidence type="ECO:0000256" key="1">
    <source>
        <dbReference type="ARBA" id="ARBA00005417"/>
    </source>
</evidence>
<feature type="domain" description="ABC transporter" evidence="5">
    <location>
        <begin position="7"/>
        <end position="258"/>
    </location>
</feature>
<dbReference type="Gene3D" id="3.40.50.300">
    <property type="entry name" value="P-loop containing nucleotide triphosphate hydrolases"/>
    <property type="match status" value="2"/>
</dbReference>
<dbReference type="InterPro" id="IPR003593">
    <property type="entry name" value="AAA+_ATPase"/>
</dbReference>
<keyword evidence="3" id="KW-0547">Nucleotide-binding</keyword>
<dbReference type="NCBIfam" id="TIGR01727">
    <property type="entry name" value="oligo_HPY"/>
    <property type="match status" value="1"/>
</dbReference>
<dbReference type="PANTHER" id="PTHR43776:SF7">
    <property type="entry name" value="D,D-DIPEPTIDE TRANSPORT ATP-BINDING PROTEIN DDPF-RELATED"/>
    <property type="match status" value="1"/>
</dbReference>
<dbReference type="InterPro" id="IPR027417">
    <property type="entry name" value="P-loop_NTPase"/>
</dbReference>
<dbReference type="InterPro" id="IPR017871">
    <property type="entry name" value="ABC_transporter-like_CS"/>
</dbReference>
<dbReference type="SMART" id="SM00382">
    <property type="entry name" value="AAA"/>
    <property type="match status" value="2"/>
</dbReference>
<dbReference type="FunFam" id="3.40.50.300:FF:000016">
    <property type="entry name" value="Oligopeptide ABC transporter ATP-binding component"/>
    <property type="match status" value="2"/>
</dbReference>
<reference evidence="6" key="1">
    <citation type="submission" date="2023-03" db="EMBL/GenBank/DDBJ databases">
        <authorList>
            <person name="Steffen K."/>
            <person name="Cardenas P."/>
        </authorList>
    </citation>
    <scope>NUCLEOTIDE SEQUENCE</scope>
</reference>
<dbReference type="NCBIfam" id="NF007739">
    <property type="entry name" value="PRK10419.1"/>
    <property type="match status" value="2"/>
</dbReference>
<name>A0AA35W868_GEOBA</name>
<dbReference type="Pfam" id="PF08352">
    <property type="entry name" value="oligo_HPY"/>
    <property type="match status" value="2"/>
</dbReference>
<evidence type="ECO:0000256" key="3">
    <source>
        <dbReference type="ARBA" id="ARBA00022741"/>
    </source>
</evidence>
<dbReference type="EMBL" id="CASHTH010001119">
    <property type="protein sequence ID" value="CAI8011738.1"/>
    <property type="molecule type" value="Genomic_DNA"/>
</dbReference>
<proteinExistence type="inferred from homology"/>
<dbReference type="GO" id="GO:0005524">
    <property type="term" value="F:ATP binding"/>
    <property type="evidence" value="ECO:0007669"/>
    <property type="project" value="UniProtKB-KW"/>
</dbReference>
<evidence type="ECO:0000259" key="5">
    <source>
        <dbReference type="PROSITE" id="PS50893"/>
    </source>
</evidence>
<dbReference type="GO" id="GO:0016887">
    <property type="term" value="F:ATP hydrolysis activity"/>
    <property type="evidence" value="ECO:0007669"/>
    <property type="project" value="InterPro"/>
</dbReference>
<keyword evidence="7" id="KW-1185">Reference proteome</keyword>
<dbReference type="AlphaFoldDB" id="A0AA35W868"/>
<dbReference type="InterPro" id="IPR013563">
    <property type="entry name" value="Oligopep_ABC_C"/>
</dbReference>
<dbReference type="GO" id="GO:0015833">
    <property type="term" value="P:peptide transport"/>
    <property type="evidence" value="ECO:0007669"/>
    <property type="project" value="InterPro"/>
</dbReference>
<gene>
    <name evidence="6" type="ORF">GBAR_LOCUS7529</name>
</gene>
<evidence type="ECO:0000313" key="7">
    <source>
        <dbReference type="Proteomes" id="UP001174909"/>
    </source>
</evidence>
<dbReference type="InterPro" id="IPR050319">
    <property type="entry name" value="ABC_transp_ATP-bind"/>
</dbReference>
<sequence>IPVEPLLQVKNLQTYFFTYEGVVKAVDDVTYEVMPGETLGLVGESGCGKSVSALSLMRLIPDPPGKTVGGEVLFDGEDILQVDMDDMRRIRGAKMAMVFQEPMTSLNPVLTLDRQLTETIQLHMGKSRDEARRDAIELLARVGISDPDQRIRQYPHQFSGGMRQRVMIAMALSCNPRLIIADEPTTALDVTIQAQILELMKSLTLDLGVALIIITHNLGVVARYADRVNVMYAGKIIERGSALEIYTNPRHPYTVGLLDSMPQAASTPTGQDDTLLEVRGLKMYFPVTSGILFQRAVAYIKAVDDISFTVRRGETLGLVGESGCGKTTTGRCILRLYKPTEGEILFDGVDVAQARTGQMRAMRRQMQIIFQDPYSSLNPRMTAGNIIGEPLAVHGLVNNKREYRERVAELLTNVGLNPYMADRFPHEFSGGQRQRIGVARALSVDPAFIVCDEPVSALDVSIQAQIINLLEDLQERYNLTYLFIAHDLSVVRHISDRVAVMYLGKLVEIADRNAIYENPQHPYTRALLSAVPIPDPVLDAQRERIILTGEVPSPLNPPSGCVFHPRCPMVTEDCSRVLPETREILPDHVAACINVPGYGPY</sequence>
<feature type="non-terminal residue" evidence="6">
    <location>
        <position position="601"/>
    </location>
</feature>
<evidence type="ECO:0000313" key="6">
    <source>
        <dbReference type="EMBL" id="CAI8011738.1"/>
    </source>
</evidence>
<dbReference type="InterPro" id="IPR003439">
    <property type="entry name" value="ABC_transporter-like_ATP-bd"/>
</dbReference>
<dbReference type="PROSITE" id="PS00211">
    <property type="entry name" value="ABC_TRANSPORTER_1"/>
    <property type="match status" value="2"/>
</dbReference>
<comment type="similarity">
    <text evidence="1">Belongs to the ABC transporter superfamily.</text>
</comment>
<dbReference type="Proteomes" id="UP001174909">
    <property type="component" value="Unassembled WGS sequence"/>
</dbReference>
<comment type="caution">
    <text evidence="6">The sequence shown here is derived from an EMBL/GenBank/DDBJ whole genome shotgun (WGS) entry which is preliminary data.</text>
</comment>
<keyword evidence="4 6" id="KW-0067">ATP-binding</keyword>
<dbReference type="SUPFAM" id="SSF52540">
    <property type="entry name" value="P-loop containing nucleoside triphosphate hydrolases"/>
    <property type="match status" value="2"/>
</dbReference>
<dbReference type="Pfam" id="PF00005">
    <property type="entry name" value="ABC_tran"/>
    <property type="match status" value="2"/>
</dbReference>
<feature type="domain" description="ABC transporter" evidence="5">
    <location>
        <begin position="278"/>
        <end position="528"/>
    </location>
</feature>
<organism evidence="6 7">
    <name type="scientific">Geodia barretti</name>
    <name type="common">Barrett's horny sponge</name>
    <dbReference type="NCBI Taxonomy" id="519541"/>
    <lineage>
        <taxon>Eukaryota</taxon>
        <taxon>Metazoa</taxon>
        <taxon>Porifera</taxon>
        <taxon>Demospongiae</taxon>
        <taxon>Heteroscleromorpha</taxon>
        <taxon>Tetractinellida</taxon>
        <taxon>Astrophorina</taxon>
        <taxon>Geodiidae</taxon>
        <taxon>Geodia</taxon>
    </lineage>
</organism>
<dbReference type="NCBIfam" id="NF008453">
    <property type="entry name" value="PRK11308.1"/>
    <property type="match status" value="2"/>
</dbReference>
<dbReference type="PROSITE" id="PS50893">
    <property type="entry name" value="ABC_TRANSPORTER_2"/>
    <property type="match status" value="2"/>
</dbReference>
<protein>
    <submittedName>
        <fullName evidence="6">Glutathione import ATP-binding protein GsiA</fullName>
    </submittedName>
</protein>
<evidence type="ECO:0000256" key="4">
    <source>
        <dbReference type="ARBA" id="ARBA00022840"/>
    </source>
</evidence>
<dbReference type="CDD" id="cd03257">
    <property type="entry name" value="ABC_NikE_OppD_transporters"/>
    <property type="match status" value="2"/>
</dbReference>
<keyword evidence="2" id="KW-0813">Transport</keyword>
<evidence type="ECO:0000256" key="2">
    <source>
        <dbReference type="ARBA" id="ARBA00022448"/>
    </source>
</evidence>